<protein>
    <submittedName>
        <fullName evidence="1">Uncharacterized protein</fullName>
    </submittedName>
</protein>
<keyword evidence="2" id="KW-1185">Reference proteome</keyword>
<reference evidence="1" key="1">
    <citation type="submission" date="2020-08" db="EMBL/GenBank/DDBJ databases">
        <title>Multicomponent nature underlies the extraordinary mechanical properties of spider dragline silk.</title>
        <authorList>
            <person name="Kono N."/>
            <person name="Nakamura H."/>
            <person name="Mori M."/>
            <person name="Yoshida Y."/>
            <person name="Ohtoshi R."/>
            <person name="Malay A.D."/>
            <person name="Moran D.A.P."/>
            <person name="Tomita M."/>
            <person name="Numata K."/>
            <person name="Arakawa K."/>
        </authorList>
    </citation>
    <scope>NUCLEOTIDE SEQUENCE</scope>
</reference>
<gene>
    <name evidence="1" type="ORF">NPIL_587481</name>
</gene>
<sequence length="100" mass="11765">MWDQVQSTGNSTNTRTEYNQITIIINSSTRKNLKILEQLQKSESALFQRDVFHCIWNELRLHLATGYDYLQAHLYRISLYPDEICLSCRTTSMDGDYLQN</sequence>
<dbReference type="Proteomes" id="UP000887013">
    <property type="component" value="Unassembled WGS sequence"/>
</dbReference>
<comment type="caution">
    <text evidence="1">The sequence shown here is derived from an EMBL/GenBank/DDBJ whole genome shotgun (WGS) entry which is preliminary data.</text>
</comment>
<evidence type="ECO:0000313" key="1">
    <source>
        <dbReference type="EMBL" id="GFS84706.1"/>
    </source>
</evidence>
<organism evidence="1 2">
    <name type="scientific">Nephila pilipes</name>
    <name type="common">Giant wood spider</name>
    <name type="synonym">Nephila maculata</name>
    <dbReference type="NCBI Taxonomy" id="299642"/>
    <lineage>
        <taxon>Eukaryota</taxon>
        <taxon>Metazoa</taxon>
        <taxon>Ecdysozoa</taxon>
        <taxon>Arthropoda</taxon>
        <taxon>Chelicerata</taxon>
        <taxon>Arachnida</taxon>
        <taxon>Araneae</taxon>
        <taxon>Araneomorphae</taxon>
        <taxon>Entelegynae</taxon>
        <taxon>Araneoidea</taxon>
        <taxon>Nephilidae</taxon>
        <taxon>Nephila</taxon>
    </lineage>
</organism>
<accession>A0A8X6T7E4</accession>
<evidence type="ECO:0000313" key="2">
    <source>
        <dbReference type="Proteomes" id="UP000887013"/>
    </source>
</evidence>
<proteinExistence type="predicted"/>
<dbReference type="EMBL" id="BMAW01003633">
    <property type="protein sequence ID" value="GFS84706.1"/>
    <property type="molecule type" value="Genomic_DNA"/>
</dbReference>
<name>A0A8X6T7E4_NEPPI</name>
<dbReference type="AlphaFoldDB" id="A0A8X6T7E4"/>